<proteinExistence type="inferred from homology"/>
<protein>
    <recommendedName>
        <fullName evidence="6">Ribosomal protein L11 methyltransferase</fullName>
        <shortName evidence="6">L11 Mtase</shortName>
        <ecNumber evidence="6">2.1.1.-</ecNumber>
    </recommendedName>
</protein>
<dbReference type="NCBIfam" id="TIGR00406">
    <property type="entry name" value="prmA"/>
    <property type="match status" value="1"/>
</dbReference>
<dbReference type="SUPFAM" id="SSF53335">
    <property type="entry name" value="S-adenosyl-L-methionine-dependent methyltransferases"/>
    <property type="match status" value="1"/>
</dbReference>
<dbReference type="CDD" id="cd02440">
    <property type="entry name" value="AdoMet_MTases"/>
    <property type="match status" value="1"/>
</dbReference>
<keyword evidence="4 6" id="KW-0808">Transferase</keyword>
<keyword evidence="8" id="KW-1185">Reference proteome</keyword>
<reference evidence="8" key="1">
    <citation type="submission" date="2016-10" db="EMBL/GenBank/DDBJ databases">
        <authorList>
            <person name="Varghese N."/>
            <person name="Submissions S."/>
        </authorList>
    </citation>
    <scope>NUCLEOTIDE SEQUENCE [LARGE SCALE GENOMIC DNA]</scope>
    <source>
        <strain evidence="8">DSM 17038</strain>
    </source>
</reference>
<dbReference type="GO" id="GO:0005737">
    <property type="term" value="C:cytoplasm"/>
    <property type="evidence" value="ECO:0007669"/>
    <property type="project" value="UniProtKB-SubCell"/>
</dbReference>
<dbReference type="PIRSF" id="PIRSF000401">
    <property type="entry name" value="RPL11_MTase"/>
    <property type="match status" value="1"/>
</dbReference>
<dbReference type="RefSeq" id="WP_092473625.1">
    <property type="nucleotide sequence ID" value="NZ_FOOX01000017.1"/>
</dbReference>
<keyword evidence="3 6" id="KW-0489">Methyltransferase</keyword>
<dbReference type="PANTHER" id="PTHR43648:SF1">
    <property type="entry name" value="ELECTRON TRANSFER FLAVOPROTEIN BETA SUBUNIT LYSINE METHYLTRANSFERASE"/>
    <property type="match status" value="1"/>
</dbReference>
<name>A0A1I2XH99_9FIRM</name>
<feature type="binding site" evidence="6">
    <location>
        <position position="175"/>
    </location>
    <ligand>
        <name>S-adenosyl-L-methionine</name>
        <dbReference type="ChEBI" id="CHEBI:59789"/>
    </ligand>
</feature>
<dbReference type="STRING" id="341036.SAMN05660649_03983"/>
<dbReference type="AlphaFoldDB" id="A0A1I2XH99"/>
<evidence type="ECO:0000313" key="8">
    <source>
        <dbReference type="Proteomes" id="UP000199337"/>
    </source>
</evidence>
<feature type="binding site" evidence="6">
    <location>
        <position position="154"/>
    </location>
    <ligand>
        <name>S-adenosyl-L-methionine</name>
        <dbReference type="ChEBI" id="CHEBI:59789"/>
    </ligand>
</feature>
<comment type="similarity">
    <text evidence="1 6">Belongs to the methyltransferase superfamily. PrmA family.</text>
</comment>
<evidence type="ECO:0000256" key="1">
    <source>
        <dbReference type="ARBA" id="ARBA00009741"/>
    </source>
</evidence>
<evidence type="ECO:0000256" key="3">
    <source>
        <dbReference type="ARBA" id="ARBA00022603"/>
    </source>
</evidence>
<evidence type="ECO:0000256" key="4">
    <source>
        <dbReference type="ARBA" id="ARBA00022679"/>
    </source>
</evidence>
<evidence type="ECO:0000256" key="5">
    <source>
        <dbReference type="ARBA" id="ARBA00022691"/>
    </source>
</evidence>
<dbReference type="Proteomes" id="UP000199337">
    <property type="component" value="Unassembled WGS sequence"/>
</dbReference>
<evidence type="ECO:0000313" key="7">
    <source>
        <dbReference type="EMBL" id="SFH12805.1"/>
    </source>
</evidence>
<accession>A0A1I2XH99</accession>
<feature type="binding site" evidence="6">
    <location>
        <position position="197"/>
    </location>
    <ligand>
        <name>S-adenosyl-L-methionine</name>
        <dbReference type="ChEBI" id="CHEBI:59789"/>
    </ligand>
</feature>
<dbReference type="EMBL" id="FOOX01000017">
    <property type="protein sequence ID" value="SFH12805.1"/>
    <property type="molecule type" value="Genomic_DNA"/>
</dbReference>
<dbReference type="InterPro" id="IPR029063">
    <property type="entry name" value="SAM-dependent_MTases_sf"/>
</dbReference>
<keyword evidence="5 6" id="KW-0949">S-adenosyl-L-methionine</keyword>
<dbReference type="OrthoDB" id="9785995at2"/>
<keyword evidence="7" id="KW-0687">Ribonucleoprotein</keyword>
<comment type="subcellular location">
    <subcellularLocation>
        <location evidence="6">Cytoplasm</location>
    </subcellularLocation>
</comment>
<dbReference type="GO" id="GO:0032259">
    <property type="term" value="P:methylation"/>
    <property type="evidence" value="ECO:0007669"/>
    <property type="project" value="UniProtKB-KW"/>
</dbReference>
<dbReference type="GO" id="GO:0016279">
    <property type="term" value="F:protein-lysine N-methyltransferase activity"/>
    <property type="evidence" value="ECO:0007669"/>
    <property type="project" value="RHEA"/>
</dbReference>
<evidence type="ECO:0000256" key="6">
    <source>
        <dbReference type="HAMAP-Rule" id="MF_00735"/>
    </source>
</evidence>
<dbReference type="PANTHER" id="PTHR43648">
    <property type="entry name" value="ELECTRON TRANSFER FLAVOPROTEIN BETA SUBUNIT LYSINE METHYLTRANSFERASE"/>
    <property type="match status" value="1"/>
</dbReference>
<dbReference type="HAMAP" id="MF_00735">
    <property type="entry name" value="Methyltr_PrmA"/>
    <property type="match status" value="1"/>
</dbReference>
<dbReference type="EC" id="2.1.1.-" evidence="6"/>
<keyword evidence="2 6" id="KW-0963">Cytoplasm</keyword>
<dbReference type="Gene3D" id="3.40.50.150">
    <property type="entry name" value="Vaccinia Virus protein VP39"/>
    <property type="match status" value="1"/>
</dbReference>
<keyword evidence="7" id="KW-0689">Ribosomal protein</keyword>
<evidence type="ECO:0000256" key="2">
    <source>
        <dbReference type="ARBA" id="ARBA00022490"/>
    </source>
</evidence>
<sequence>MGKWLEVAVACTRENVEAAANVMNEMGSGGVVIDDPALIVNCINQGSIETVAPSFGQTAGSGVVVKGYYPAWPGTNSRLEQLLARLGQLGVTWSTREVHEEDWATAWREYYKPIKVGKRFVIKPSWEEYNPGGDEIIIELDPGMAFGCGTHETTSMCLALLEDELHGGELVYDVGTGSGILSVAAALLGAEKVVAVDIDEVAVRTAAENIQLNNVVDIVTVRQGNLLEGSVKVRADIIVANIIADVIKALAPDASAALKTGGNLIASGIIRDRADEVALALENAGLTCERRMEKGEWVALVCRKV</sequence>
<comment type="function">
    <text evidence="6">Methylates ribosomal protein L11.</text>
</comment>
<dbReference type="GO" id="GO:0005840">
    <property type="term" value="C:ribosome"/>
    <property type="evidence" value="ECO:0007669"/>
    <property type="project" value="UniProtKB-KW"/>
</dbReference>
<feature type="binding site" evidence="6">
    <location>
        <position position="241"/>
    </location>
    <ligand>
        <name>S-adenosyl-L-methionine</name>
        <dbReference type="ChEBI" id="CHEBI:59789"/>
    </ligand>
</feature>
<dbReference type="InterPro" id="IPR004498">
    <property type="entry name" value="Ribosomal_PrmA_MeTrfase"/>
</dbReference>
<organism evidence="7 8">
    <name type="scientific">Desulfotruncus arcticus DSM 17038</name>
    <dbReference type="NCBI Taxonomy" id="1121424"/>
    <lineage>
        <taxon>Bacteria</taxon>
        <taxon>Bacillati</taxon>
        <taxon>Bacillota</taxon>
        <taxon>Clostridia</taxon>
        <taxon>Eubacteriales</taxon>
        <taxon>Desulfallaceae</taxon>
        <taxon>Desulfotruncus</taxon>
    </lineage>
</organism>
<gene>
    <name evidence="6" type="primary">prmA</name>
    <name evidence="7" type="ORF">SAMN05660649_03983</name>
</gene>
<comment type="catalytic activity">
    <reaction evidence="6">
        <text>L-lysyl-[protein] + 3 S-adenosyl-L-methionine = N(6),N(6),N(6)-trimethyl-L-lysyl-[protein] + 3 S-adenosyl-L-homocysteine + 3 H(+)</text>
        <dbReference type="Rhea" id="RHEA:54192"/>
        <dbReference type="Rhea" id="RHEA-COMP:9752"/>
        <dbReference type="Rhea" id="RHEA-COMP:13826"/>
        <dbReference type="ChEBI" id="CHEBI:15378"/>
        <dbReference type="ChEBI" id="CHEBI:29969"/>
        <dbReference type="ChEBI" id="CHEBI:57856"/>
        <dbReference type="ChEBI" id="CHEBI:59789"/>
        <dbReference type="ChEBI" id="CHEBI:61961"/>
    </reaction>
</comment>
<dbReference type="InterPro" id="IPR050078">
    <property type="entry name" value="Ribosomal_L11_MeTrfase_PrmA"/>
</dbReference>
<dbReference type="Pfam" id="PF06325">
    <property type="entry name" value="PrmA"/>
    <property type="match status" value="1"/>
</dbReference>